<protein>
    <submittedName>
        <fullName evidence="1">Uncharacterized protein</fullName>
    </submittedName>
</protein>
<gene>
    <name evidence="1" type="ORF">NS334_04655</name>
</gene>
<comment type="caution">
    <text evidence="1">The sequence shown here is derived from an EMBL/GenBank/DDBJ whole genome shotgun (WGS) entry which is preliminary data.</text>
</comment>
<dbReference type="Proteomes" id="UP000074310">
    <property type="component" value="Unassembled WGS sequence"/>
</dbReference>
<dbReference type="EMBL" id="LDTB01000010">
    <property type="protein sequence ID" value="KTT74676.1"/>
    <property type="molecule type" value="Genomic_DNA"/>
</dbReference>
<sequence length="266" mass="29311">MTDGNSQLASRYADRVLALVRHCPAGKSLNVRDKDRFVQCVRRGDRAVLDLKMGLRSDVSGAALLHARFRLHIPPDGEPSLSLHHLEGRRETAHLTGRQEKYLSALMAWAGQALPGASPVAQSPRVPLWQRQFADLYHLLSDVPVALARRRLREAFFVDQQDATESTRMEAFLDMMRDEGWIALVDGKEETVDDIILQLVEQRLPGSTDACDSTALAESGHDLVLLDDGSDQSAIAVLARGSVTTVGQLLADLAPQMTVRRFDVPA</sequence>
<keyword evidence="2" id="KW-1185">Reference proteome</keyword>
<evidence type="ECO:0000313" key="1">
    <source>
        <dbReference type="EMBL" id="KTT74676.1"/>
    </source>
</evidence>
<evidence type="ECO:0000313" key="2">
    <source>
        <dbReference type="Proteomes" id="UP000074310"/>
    </source>
</evidence>
<proteinExistence type="predicted"/>
<dbReference type="AlphaFoldDB" id="A0A147I6X1"/>
<dbReference type="RefSeq" id="WP_058754808.1">
    <property type="nucleotide sequence ID" value="NZ_LDTB01000010.1"/>
</dbReference>
<name>A0A147I6X1_9SPHN</name>
<reference evidence="1 2" key="1">
    <citation type="journal article" date="2016" name="Front. Microbiol.">
        <title>Genomic Resource of Rice Seed Associated Bacteria.</title>
        <authorList>
            <person name="Midha S."/>
            <person name="Bansal K."/>
            <person name="Sharma S."/>
            <person name="Kumar N."/>
            <person name="Patil P.P."/>
            <person name="Chaudhry V."/>
            <person name="Patil P.B."/>
        </authorList>
    </citation>
    <scope>NUCLEOTIDE SEQUENCE [LARGE SCALE GENOMIC DNA]</scope>
    <source>
        <strain evidence="1 2">NS334</strain>
    </source>
</reference>
<accession>A0A147I6X1</accession>
<organism evidence="1 2">
    <name type="scientific">Sphingomonas endophytica</name>
    <dbReference type="NCBI Taxonomy" id="869719"/>
    <lineage>
        <taxon>Bacteria</taxon>
        <taxon>Pseudomonadati</taxon>
        <taxon>Pseudomonadota</taxon>
        <taxon>Alphaproteobacteria</taxon>
        <taxon>Sphingomonadales</taxon>
        <taxon>Sphingomonadaceae</taxon>
        <taxon>Sphingomonas</taxon>
    </lineage>
</organism>
<dbReference type="PATRIC" id="fig|869719.3.peg.312"/>
<dbReference type="OrthoDB" id="7560794at2"/>